<dbReference type="Proteomes" id="UP000199039">
    <property type="component" value="Unassembled WGS sequence"/>
</dbReference>
<feature type="region of interest" description="Disordered" evidence="1">
    <location>
        <begin position="1"/>
        <end position="26"/>
    </location>
</feature>
<feature type="compositionally biased region" description="Low complexity" evidence="1">
    <location>
        <begin position="10"/>
        <end position="26"/>
    </location>
</feature>
<evidence type="ECO:0000313" key="3">
    <source>
        <dbReference type="Proteomes" id="UP000199039"/>
    </source>
</evidence>
<dbReference type="SUPFAM" id="SSF75005">
    <property type="entry name" value="Arabinanase/levansucrase/invertase"/>
    <property type="match status" value="1"/>
</dbReference>
<evidence type="ECO:0000256" key="1">
    <source>
        <dbReference type="SAM" id="MobiDB-lite"/>
    </source>
</evidence>
<dbReference type="AlphaFoldDB" id="A0A1G6GWK2"/>
<organism evidence="2 3">
    <name type="scientific">Sanguibacter gelidistatuariae</name>
    <dbReference type="NCBI Taxonomy" id="1814289"/>
    <lineage>
        <taxon>Bacteria</taxon>
        <taxon>Bacillati</taxon>
        <taxon>Actinomycetota</taxon>
        <taxon>Actinomycetes</taxon>
        <taxon>Micrococcales</taxon>
        <taxon>Sanguibacteraceae</taxon>
        <taxon>Sanguibacter</taxon>
    </lineage>
</organism>
<dbReference type="InterPro" id="IPR023296">
    <property type="entry name" value="Glyco_hydro_beta-prop_sf"/>
</dbReference>
<dbReference type="InterPro" id="IPR050727">
    <property type="entry name" value="GH43_arabinanases"/>
</dbReference>
<dbReference type="PANTHER" id="PTHR43301:SF3">
    <property type="entry name" value="ARABINAN ENDO-1,5-ALPHA-L-ARABINOSIDASE A-RELATED"/>
    <property type="match status" value="1"/>
</dbReference>
<dbReference type="CDD" id="cd08983">
    <property type="entry name" value="GH43_Bt3655-like"/>
    <property type="match status" value="1"/>
</dbReference>
<sequence>MTPTTPTPLPDDAASPARTAAGPADPAGAVGAVGAVSPTAPGADTDSGYAGYVMVAHSDETHEIHAMLSDGADPTRWTPLNGGDGIVTSTMGERGIRDPHLVRSPDGTFYLLGTDLDIRRTERPGLHGSFWDWLGRHGSRKINVWESADLVTWGPQRQVEISPRSAGMAWAPKTVWDAAADAFLLIWSARIYAPNDPGHDREGRHRLLACHTRDFTTFTEPVDWGHPTLSTIDALVIAVDAAGNAVAPGATPAHGAVSYVRFVKDEAAGIVFAERSDDLHATNWEPASTSVTAGTETGIVEGPLAFQSFTDGEWYLWVDEYTGADRGYVPFHASSPDAERWEPVEGYSFPGKVKHGTVLPLTSAEYARLRG</sequence>
<dbReference type="RefSeq" id="WP_093180582.1">
    <property type="nucleotide sequence ID" value="NZ_FMYH01000001.1"/>
</dbReference>
<proteinExistence type="predicted"/>
<gene>
    <name evidence="2" type="ORF">SAMN05216410_0537</name>
</gene>
<dbReference type="PANTHER" id="PTHR43301">
    <property type="entry name" value="ARABINAN ENDO-1,5-ALPHA-L-ARABINOSIDASE"/>
    <property type="match status" value="1"/>
</dbReference>
<dbReference type="EMBL" id="FMYH01000001">
    <property type="protein sequence ID" value="SDB86359.1"/>
    <property type="molecule type" value="Genomic_DNA"/>
</dbReference>
<name>A0A1G6GWK2_9MICO</name>
<protein>
    <recommendedName>
        <fullName evidence="4">Glycosyl hydrolases family 43</fullName>
    </recommendedName>
</protein>
<keyword evidence="3" id="KW-1185">Reference proteome</keyword>
<reference evidence="2 3" key="1">
    <citation type="submission" date="2016-09" db="EMBL/GenBank/DDBJ databases">
        <authorList>
            <person name="Capua I."/>
            <person name="De Benedictis P."/>
            <person name="Joannis T."/>
            <person name="Lombin L.H."/>
            <person name="Cattoli G."/>
        </authorList>
    </citation>
    <scope>NUCLEOTIDE SEQUENCE [LARGE SCALE GENOMIC DNA]</scope>
    <source>
        <strain evidence="2 3">ISLP-3</strain>
    </source>
</reference>
<accession>A0A1G6GWK2</accession>
<dbReference type="STRING" id="1814289.SAMN05216410_0537"/>
<dbReference type="Gene3D" id="2.115.10.20">
    <property type="entry name" value="Glycosyl hydrolase domain, family 43"/>
    <property type="match status" value="1"/>
</dbReference>
<evidence type="ECO:0000313" key="2">
    <source>
        <dbReference type="EMBL" id="SDB86359.1"/>
    </source>
</evidence>
<evidence type="ECO:0008006" key="4">
    <source>
        <dbReference type="Google" id="ProtNLM"/>
    </source>
</evidence>